<dbReference type="AlphaFoldDB" id="A0AA85KDQ9"/>
<sequence length="619" mass="69141">MVCDSAYSESIELAQNFVYDPISVVKFIEKLANSVEDHISSLLDCISASLEFESSSFYREIFHEIIRKVKSFVKYPCVEESFFYCPNHIIENGDCDIFSHITFILRYLCCPVYHGKPHGLVVKCESPQIMAPLFMLTEIIHNSQPPNHLFAFLPSVSKSIEKSGVSRTLSMVFQTSDIDSAARYCLSSLESTLGTGMWHSSITLVEESVHKRFIDRVKNILTSNSTNATALDNSFTSDYPSYCASYISEVKSQANTVGASILCCDQNAQKFPIIVYDIAPSLIKLEKHRGPVGFVVCFRSVKEGVSLLKHFVNVLSNHKLNNIPSTYCETVVNMWQTDSNVIWQLYQLLLLSGVDNIFVNTSSRQLAATMFTRFFEINGSSFLPSGSGSGNCMLETETSLYRTITSLINTAHSAQVSWISKGYETIQAEILKGEVLPGIPLEKEAFKYVIDYSRKLLLGDPGKQFLTERKKEALLVPLAHICLKPSGPIIVIVDCRFMSDSKKYTFLLKIVLCALFAGDSVVLLMTNSELINSENTFMNYIKLIQGRLSVASLITIHNCTPSPTHDVYDLLSNLCSPTTLLSLDNEAIFSQDPYNCISNLICLSRPVTLYWSTGCNVFA</sequence>
<dbReference type="GO" id="GO:0016620">
    <property type="term" value="F:oxidoreductase activity, acting on the aldehyde or oxo group of donors, NAD or NADP as acceptor"/>
    <property type="evidence" value="ECO:0007669"/>
    <property type="project" value="InterPro"/>
</dbReference>
<dbReference type="InterPro" id="IPR016163">
    <property type="entry name" value="Ald_DH_C"/>
</dbReference>
<evidence type="ECO:0000313" key="2">
    <source>
        <dbReference type="WBParaSite" id="TREG1_95920.1"/>
    </source>
</evidence>
<name>A0AA85KDQ9_TRIRE</name>
<reference evidence="1" key="1">
    <citation type="submission" date="2022-06" db="EMBL/GenBank/DDBJ databases">
        <authorList>
            <person name="Berger JAMES D."/>
            <person name="Berger JAMES D."/>
        </authorList>
    </citation>
    <scope>NUCLEOTIDE SEQUENCE [LARGE SCALE GENOMIC DNA]</scope>
</reference>
<reference evidence="2" key="2">
    <citation type="submission" date="2023-11" db="UniProtKB">
        <authorList>
            <consortium name="WormBaseParasite"/>
        </authorList>
    </citation>
    <scope>IDENTIFICATION</scope>
</reference>
<dbReference type="Pfam" id="PF07368">
    <property type="entry name" value="DUF1487"/>
    <property type="match status" value="1"/>
</dbReference>
<dbReference type="WBParaSite" id="TREG1_95920.1">
    <property type="protein sequence ID" value="TREG1_95920.1"/>
    <property type="gene ID" value="TREG1_95920"/>
</dbReference>
<keyword evidence="1" id="KW-1185">Reference proteome</keyword>
<dbReference type="InterPro" id="IPR009961">
    <property type="entry name" value="DUF1487"/>
</dbReference>
<protein>
    <submittedName>
        <fullName evidence="2">Uncharacterized protein</fullName>
    </submittedName>
</protein>
<dbReference type="Gene3D" id="3.40.309.10">
    <property type="entry name" value="Aldehyde Dehydrogenase, Chain A, domain 2"/>
    <property type="match status" value="1"/>
</dbReference>
<evidence type="ECO:0000313" key="1">
    <source>
        <dbReference type="Proteomes" id="UP000050795"/>
    </source>
</evidence>
<proteinExistence type="predicted"/>
<dbReference type="InterPro" id="IPR016161">
    <property type="entry name" value="Ald_DH/histidinol_DH"/>
</dbReference>
<dbReference type="SUPFAM" id="SSF53720">
    <property type="entry name" value="ALDH-like"/>
    <property type="match status" value="1"/>
</dbReference>
<accession>A0AA85KDQ9</accession>
<dbReference type="Proteomes" id="UP000050795">
    <property type="component" value="Unassembled WGS sequence"/>
</dbReference>
<organism evidence="1 2">
    <name type="scientific">Trichobilharzia regenti</name>
    <name type="common">Nasal bird schistosome</name>
    <dbReference type="NCBI Taxonomy" id="157069"/>
    <lineage>
        <taxon>Eukaryota</taxon>
        <taxon>Metazoa</taxon>
        <taxon>Spiralia</taxon>
        <taxon>Lophotrochozoa</taxon>
        <taxon>Platyhelminthes</taxon>
        <taxon>Trematoda</taxon>
        <taxon>Digenea</taxon>
        <taxon>Strigeidida</taxon>
        <taxon>Schistosomatoidea</taxon>
        <taxon>Schistosomatidae</taxon>
        <taxon>Trichobilharzia</taxon>
    </lineage>
</organism>